<keyword evidence="4" id="KW-1185">Reference proteome</keyword>
<dbReference type="GO" id="GO:0046872">
    <property type="term" value="F:metal ion binding"/>
    <property type="evidence" value="ECO:0007669"/>
    <property type="project" value="UniProtKB-KW"/>
</dbReference>
<dbReference type="InterPro" id="IPR029052">
    <property type="entry name" value="Metallo-depent_PP-like"/>
</dbReference>
<sequence length="171" mass="17831">MAVELALVSDTHVPSRADAVPGWVEERIRAADHVVHAGDFDSAAAYERVVELAGGEESLTAVVGNIDPRSFDLPVVETLRVEGVTFVVTHGAGSRHGYESRVAETVREEGGPEAIGVSGHTHEVLDAVVDGVRLLNPGTATGAPPGAAATMYVATVEGESVSVTLHRDESE</sequence>
<dbReference type="EMBL" id="JBHUDP010000002">
    <property type="protein sequence ID" value="MFD1685484.1"/>
    <property type="molecule type" value="Genomic_DNA"/>
</dbReference>
<proteinExistence type="inferred from homology"/>
<evidence type="ECO:0000313" key="4">
    <source>
        <dbReference type="Proteomes" id="UP001597092"/>
    </source>
</evidence>
<dbReference type="AlphaFoldDB" id="A0ABD6DUC2"/>
<dbReference type="Pfam" id="PF12850">
    <property type="entry name" value="Metallophos_2"/>
    <property type="match status" value="1"/>
</dbReference>
<dbReference type="EC" id="3.1.4.-" evidence="1"/>
<dbReference type="InterPro" id="IPR024654">
    <property type="entry name" value="Calcineurin-like_PHP_lpxH"/>
</dbReference>
<dbReference type="InterPro" id="IPR000979">
    <property type="entry name" value="Phosphodiesterase_MJ0936/Vps29"/>
</dbReference>
<comment type="similarity">
    <text evidence="1">Belongs to the metallophosphoesterase superfamily. YfcE family.</text>
</comment>
<dbReference type="Proteomes" id="UP001597092">
    <property type="component" value="Unassembled WGS sequence"/>
</dbReference>
<reference evidence="3 4" key="1">
    <citation type="journal article" date="2019" name="Int. J. Syst. Evol. Microbiol.">
        <title>The Global Catalogue of Microorganisms (GCM) 10K type strain sequencing project: providing services to taxonomists for standard genome sequencing and annotation.</title>
        <authorList>
            <consortium name="The Broad Institute Genomics Platform"/>
            <consortium name="The Broad Institute Genome Sequencing Center for Infectious Disease"/>
            <person name="Wu L."/>
            <person name="Ma J."/>
        </authorList>
    </citation>
    <scope>NUCLEOTIDE SEQUENCE [LARGE SCALE GENOMIC DNA]</scope>
    <source>
        <strain evidence="3 4">CGMCC 1.10387</strain>
    </source>
</reference>
<protein>
    <recommendedName>
        <fullName evidence="1">Phosphoesterase</fullName>
        <ecNumber evidence="1">3.1.4.-</ecNumber>
    </recommendedName>
</protein>
<dbReference type="GO" id="GO:0016787">
    <property type="term" value="F:hydrolase activity"/>
    <property type="evidence" value="ECO:0007669"/>
    <property type="project" value="UniProtKB-UniRule"/>
</dbReference>
<dbReference type="PANTHER" id="PTHR11124">
    <property type="entry name" value="VACUOLAR SORTING PROTEIN VPS29"/>
    <property type="match status" value="1"/>
</dbReference>
<dbReference type="NCBIfam" id="TIGR00040">
    <property type="entry name" value="yfcE"/>
    <property type="match status" value="1"/>
</dbReference>
<comment type="caution">
    <text evidence="3">The sequence shown here is derived from an EMBL/GenBank/DDBJ whole genome shotgun (WGS) entry which is preliminary data.</text>
</comment>
<comment type="cofactor">
    <cofactor evidence="1">
        <name>a divalent metal cation</name>
        <dbReference type="ChEBI" id="CHEBI:60240"/>
    </cofactor>
</comment>
<organism evidence="3 4">
    <name type="scientific">Halobellus litoreus</name>
    <dbReference type="NCBI Taxonomy" id="755310"/>
    <lineage>
        <taxon>Archaea</taxon>
        <taxon>Methanobacteriati</taxon>
        <taxon>Methanobacteriota</taxon>
        <taxon>Stenosarchaea group</taxon>
        <taxon>Halobacteria</taxon>
        <taxon>Halobacteriales</taxon>
        <taxon>Haloferacaceae</taxon>
        <taxon>Halobellus</taxon>
    </lineage>
</organism>
<accession>A0ABD6DUC2</accession>
<gene>
    <name evidence="3" type="ORF">ACFSAS_07645</name>
</gene>
<keyword evidence="1" id="KW-0479">Metal-binding</keyword>
<dbReference type="SUPFAM" id="SSF56300">
    <property type="entry name" value="Metallo-dependent phosphatases"/>
    <property type="match status" value="1"/>
</dbReference>
<dbReference type="RefSeq" id="WP_256306509.1">
    <property type="nucleotide sequence ID" value="NZ_JANHAW010000001.1"/>
</dbReference>
<name>A0ABD6DUC2_9EURY</name>
<evidence type="ECO:0000259" key="2">
    <source>
        <dbReference type="Pfam" id="PF12850"/>
    </source>
</evidence>
<evidence type="ECO:0000256" key="1">
    <source>
        <dbReference type="RuleBase" id="RU362039"/>
    </source>
</evidence>
<feature type="domain" description="Calcineurin-like phosphoesterase" evidence="2">
    <location>
        <begin position="4"/>
        <end position="157"/>
    </location>
</feature>
<dbReference type="Gene3D" id="3.60.21.10">
    <property type="match status" value="1"/>
</dbReference>
<evidence type="ECO:0000313" key="3">
    <source>
        <dbReference type="EMBL" id="MFD1685484.1"/>
    </source>
</evidence>